<dbReference type="PROSITE" id="PS51296">
    <property type="entry name" value="RIESKE"/>
    <property type="match status" value="1"/>
</dbReference>
<dbReference type="GO" id="GO:0008121">
    <property type="term" value="F:quinol-cytochrome-c reductase activity"/>
    <property type="evidence" value="ECO:0007669"/>
    <property type="project" value="UniProtKB-EC"/>
</dbReference>
<evidence type="ECO:0000256" key="5">
    <source>
        <dbReference type="RuleBase" id="RU004495"/>
    </source>
</evidence>
<comment type="miscellaneous">
    <text evidence="4">The Rieske protein is a high potential 2Fe-2S protein.</text>
</comment>
<dbReference type="PANTHER" id="PTHR10134">
    <property type="entry name" value="CYTOCHROME B-C1 COMPLEX SUBUNIT RIESKE, MITOCHONDRIAL"/>
    <property type="match status" value="1"/>
</dbReference>
<keyword evidence="4" id="KW-0813">Transport</keyword>
<dbReference type="GO" id="GO:0005743">
    <property type="term" value="C:mitochondrial inner membrane"/>
    <property type="evidence" value="ECO:0007669"/>
    <property type="project" value="UniProtKB-SubCell"/>
</dbReference>
<evidence type="ECO:0000313" key="8">
    <source>
        <dbReference type="Proteomes" id="UP000688137"/>
    </source>
</evidence>
<keyword evidence="4" id="KW-0249">Electron transport</keyword>
<name>A0A8S1L072_PARPR</name>
<dbReference type="Pfam" id="PF00355">
    <property type="entry name" value="Rieske"/>
    <property type="match status" value="1"/>
</dbReference>
<proteinExistence type="predicted"/>
<dbReference type="OMA" id="MISGAFR"/>
<dbReference type="AlphaFoldDB" id="A0A8S1L072"/>
<keyword evidence="1" id="KW-0812">Transmembrane</keyword>
<organism evidence="7 8">
    <name type="scientific">Paramecium primaurelia</name>
    <dbReference type="NCBI Taxonomy" id="5886"/>
    <lineage>
        <taxon>Eukaryota</taxon>
        <taxon>Sar</taxon>
        <taxon>Alveolata</taxon>
        <taxon>Ciliophora</taxon>
        <taxon>Intramacronucleata</taxon>
        <taxon>Oligohymenophorea</taxon>
        <taxon>Peniculida</taxon>
        <taxon>Parameciidae</taxon>
        <taxon>Paramecium</taxon>
    </lineage>
</organism>
<comment type="subcellular location">
    <subcellularLocation>
        <location evidence="5">Mitochondrion inner membrane</location>
    </subcellularLocation>
</comment>
<keyword evidence="5" id="KW-0679">Respiratory chain</keyword>
<reference evidence="7" key="1">
    <citation type="submission" date="2021-01" db="EMBL/GenBank/DDBJ databases">
        <authorList>
            <consortium name="Genoscope - CEA"/>
            <person name="William W."/>
        </authorList>
    </citation>
    <scope>NUCLEOTIDE SEQUENCE</scope>
</reference>
<evidence type="ECO:0000313" key="7">
    <source>
        <dbReference type="EMBL" id="CAD8060211.1"/>
    </source>
</evidence>
<comment type="cofactor">
    <cofactor evidence="4">
        <name>[2Fe-2S] cluster</name>
        <dbReference type="ChEBI" id="CHEBI:190135"/>
    </cofactor>
    <text evidence="4">Binds 1 [2Fe-2S] cluster per subunit.</text>
</comment>
<dbReference type="EMBL" id="CAJJDM010000029">
    <property type="protein sequence ID" value="CAD8060211.1"/>
    <property type="molecule type" value="Genomic_DNA"/>
</dbReference>
<dbReference type="InterPro" id="IPR014349">
    <property type="entry name" value="Rieske_Fe-S_prot"/>
</dbReference>
<dbReference type="InterPro" id="IPR006317">
    <property type="entry name" value="Ubiquinol_cyt_c_Rdtase_Fe-S-su"/>
</dbReference>
<dbReference type="EC" id="7.1.1.8" evidence="4"/>
<dbReference type="InterPro" id="IPR017941">
    <property type="entry name" value="Rieske_2Fe-2S"/>
</dbReference>
<keyword evidence="5" id="KW-0496">Mitochondrion</keyword>
<keyword evidence="2" id="KW-1133">Transmembrane helix</keyword>
<evidence type="ECO:0000256" key="3">
    <source>
        <dbReference type="ARBA" id="ARBA00023136"/>
    </source>
</evidence>
<evidence type="ECO:0000256" key="2">
    <source>
        <dbReference type="ARBA" id="ARBA00022989"/>
    </source>
</evidence>
<accession>A0A8S1L072</accession>
<evidence type="ECO:0000256" key="4">
    <source>
        <dbReference type="RuleBase" id="RU004494"/>
    </source>
</evidence>
<comment type="catalytic activity">
    <reaction evidence="4">
        <text>a quinol + 2 Fe(III)-[cytochrome c](out) = a quinone + 2 Fe(II)-[cytochrome c](out) + 2 H(+)(out)</text>
        <dbReference type="Rhea" id="RHEA:11484"/>
        <dbReference type="Rhea" id="RHEA-COMP:10350"/>
        <dbReference type="Rhea" id="RHEA-COMP:14399"/>
        <dbReference type="ChEBI" id="CHEBI:15378"/>
        <dbReference type="ChEBI" id="CHEBI:24646"/>
        <dbReference type="ChEBI" id="CHEBI:29033"/>
        <dbReference type="ChEBI" id="CHEBI:29034"/>
        <dbReference type="ChEBI" id="CHEBI:132124"/>
        <dbReference type="EC" id="7.1.1.8"/>
    </reaction>
</comment>
<gene>
    <name evidence="7" type="ORF">PPRIM_AZ9-3.1.T0300021</name>
</gene>
<comment type="caution">
    <text evidence="7">The sequence shown here is derived from an EMBL/GenBank/DDBJ whole genome shotgun (WGS) entry which is preliminary data.</text>
</comment>
<feature type="domain" description="Rieske" evidence="6">
    <location>
        <begin position="151"/>
        <end position="244"/>
    </location>
</feature>
<dbReference type="NCBIfam" id="TIGR01416">
    <property type="entry name" value="Rieske_proteo"/>
    <property type="match status" value="1"/>
</dbReference>
<sequence>MISGAFRRSFIGRAHFGLVSEYNSRVNQKLYKGVQVSEAPQFFTTSARPGNFGDHIDFKVQMDNWFDENRVHNEHETEIKRTQIYALNAVYYGGLLSFARLFAVGLIGRLNGWKRYDRDTYLEMDIGDLPPGEVMQIVWNGTPVFIRRLTQQEIKDEDNLPKETILDPNSEVVLTNCGNTKVLVVSALCTHLGCIPIPYLGAYNGWVCICHGSVYDKYARVRQGPALQNLPFINNSIYDDVIVCIEEMKFPREPSQRYWT</sequence>
<keyword evidence="3" id="KW-0472">Membrane</keyword>
<protein>
    <recommendedName>
        <fullName evidence="4">Cytochrome b-c1 complex subunit Rieske, mitochondrial</fullName>
        <ecNumber evidence="4">7.1.1.8</ecNumber>
    </recommendedName>
</protein>
<evidence type="ECO:0000259" key="6">
    <source>
        <dbReference type="PROSITE" id="PS51296"/>
    </source>
</evidence>
<dbReference type="GO" id="GO:0051537">
    <property type="term" value="F:2 iron, 2 sulfur cluster binding"/>
    <property type="evidence" value="ECO:0007669"/>
    <property type="project" value="InterPro"/>
</dbReference>
<dbReference type="Proteomes" id="UP000688137">
    <property type="component" value="Unassembled WGS sequence"/>
</dbReference>
<evidence type="ECO:0000256" key="1">
    <source>
        <dbReference type="ARBA" id="ARBA00022692"/>
    </source>
</evidence>
<dbReference type="CDD" id="cd03470">
    <property type="entry name" value="Rieske_cytochrome_bc1"/>
    <property type="match status" value="1"/>
</dbReference>
<keyword evidence="8" id="KW-1185">Reference proteome</keyword>